<evidence type="ECO:0000313" key="9">
    <source>
        <dbReference type="Proteomes" id="UP000054321"/>
    </source>
</evidence>
<evidence type="ECO:0000256" key="2">
    <source>
        <dbReference type="ARBA" id="ARBA00022723"/>
    </source>
</evidence>
<keyword evidence="3" id="KW-0223">Dioxygenase</keyword>
<proteinExistence type="predicted"/>
<dbReference type="PANTHER" id="PTHR10869:SF246">
    <property type="entry name" value="TRANSMEMBRANE PROLYL 4-HYDROXYLASE"/>
    <property type="match status" value="1"/>
</dbReference>
<reference evidence="9" key="2">
    <citation type="submission" date="2015-01" db="EMBL/GenBank/DDBJ databases">
        <title>Evolutionary Origins and Diversification of the Mycorrhizal Mutualists.</title>
        <authorList>
            <consortium name="DOE Joint Genome Institute"/>
            <consortium name="Mycorrhizal Genomics Consortium"/>
            <person name="Kohler A."/>
            <person name="Kuo A."/>
            <person name="Nagy L.G."/>
            <person name="Floudas D."/>
            <person name="Copeland A."/>
            <person name="Barry K.W."/>
            <person name="Cichocki N."/>
            <person name="Veneault-Fourrey C."/>
            <person name="LaButti K."/>
            <person name="Lindquist E.A."/>
            <person name="Lipzen A."/>
            <person name="Lundell T."/>
            <person name="Morin E."/>
            <person name="Murat C."/>
            <person name="Riley R."/>
            <person name="Ohm R."/>
            <person name="Sun H."/>
            <person name="Tunlid A."/>
            <person name="Henrissat B."/>
            <person name="Grigoriev I.V."/>
            <person name="Hibbett D.S."/>
            <person name="Martin F."/>
        </authorList>
    </citation>
    <scope>NUCLEOTIDE SEQUENCE [LARGE SCALE GENOMIC DNA]</scope>
    <source>
        <strain evidence="9">Zn</strain>
    </source>
</reference>
<dbReference type="GO" id="GO:0031418">
    <property type="term" value="F:L-ascorbic acid binding"/>
    <property type="evidence" value="ECO:0007669"/>
    <property type="project" value="InterPro"/>
</dbReference>
<dbReference type="InterPro" id="IPR006620">
    <property type="entry name" value="Pro_4_hyd_alph"/>
</dbReference>
<feature type="chain" id="PRO_5002163022" description="Fe2OG dioxygenase domain-containing protein" evidence="6">
    <location>
        <begin position="21"/>
        <end position="264"/>
    </location>
</feature>
<dbReference type="InParanoid" id="A0A0C3D1L7"/>
<feature type="domain" description="Fe2OG dioxygenase" evidence="7">
    <location>
        <begin position="123"/>
        <end position="250"/>
    </location>
</feature>
<dbReference type="STRING" id="913774.A0A0C3D1L7"/>
<name>A0A0C3D1L7_OIDMZ</name>
<organism evidence="8 9">
    <name type="scientific">Oidiodendron maius (strain Zn)</name>
    <dbReference type="NCBI Taxonomy" id="913774"/>
    <lineage>
        <taxon>Eukaryota</taxon>
        <taxon>Fungi</taxon>
        <taxon>Dikarya</taxon>
        <taxon>Ascomycota</taxon>
        <taxon>Pezizomycotina</taxon>
        <taxon>Leotiomycetes</taxon>
        <taxon>Leotiomycetes incertae sedis</taxon>
        <taxon>Myxotrichaceae</taxon>
        <taxon>Oidiodendron</taxon>
    </lineage>
</organism>
<dbReference type="OrthoDB" id="420380at2759"/>
<keyword evidence="2" id="KW-0479">Metal-binding</keyword>
<evidence type="ECO:0000256" key="3">
    <source>
        <dbReference type="ARBA" id="ARBA00022964"/>
    </source>
</evidence>
<evidence type="ECO:0000256" key="1">
    <source>
        <dbReference type="ARBA" id="ARBA00001961"/>
    </source>
</evidence>
<dbReference type="Proteomes" id="UP000054321">
    <property type="component" value="Unassembled WGS sequence"/>
</dbReference>
<dbReference type="HOGENOM" id="CLU_058132_0_0_1"/>
<dbReference type="SMART" id="SM00702">
    <property type="entry name" value="P4Hc"/>
    <property type="match status" value="1"/>
</dbReference>
<dbReference type="Gene3D" id="2.60.120.620">
    <property type="entry name" value="q2cbj1_9rhob like domain"/>
    <property type="match status" value="1"/>
</dbReference>
<protein>
    <recommendedName>
        <fullName evidence="7">Fe2OG dioxygenase domain-containing protein</fullName>
    </recommendedName>
</protein>
<sequence>MLFRLPSLLACLLFTAHSNGEQSAQAPLPDESYTCTHPPYKVHVFSKSPLVIYITHFITPEERAHLLDITAGTFSSSLASSGSSGPGIYNTRKSQSTSVQRTPIVRCIETRALRFQGFDVPRTHLEPLQLVSYTQKQSFHYHTDWFPVEAVAADHSGNRASSFFAYVQAQNLTGGGTNFPLLDAPRDERWCDYVDCDEEIEKGVTFRPVEGNAVFWMNLLEDGRGDDRTLHAGLPVTSGNKVGMNIWTRQGVVPEELRGTDTDD</sequence>
<accession>A0A0C3D1L7</accession>
<keyword evidence="5" id="KW-0408">Iron</keyword>
<keyword evidence="9" id="KW-1185">Reference proteome</keyword>
<feature type="signal peptide" evidence="6">
    <location>
        <begin position="1"/>
        <end position="20"/>
    </location>
</feature>
<keyword evidence="4" id="KW-0560">Oxidoreductase</keyword>
<reference evidence="8 9" key="1">
    <citation type="submission" date="2014-04" db="EMBL/GenBank/DDBJ databases">
        <authorList>
            <consortium name="DOE Joint Genome Institute"/>
            <person name="Kuo A."/>
            <person name="Martino E."/>
            <person name="Perotto S."/>
            <person name="Kohler A."/>
            <person name="Nagy L.G."/>
            <person name="Floudas D."/>
            <person name="Copeland A."/>
            <person name="Barry K.W."/>
            <person name="Cichocki N."/>
            <person name="Veneault-Fourrey C."/>
            <person name="LaButti K."/>
            <person name="Lindquist E.A."/>
            <person name="Lipzen A."/>
            <person name="Lundell T."/>
            <person name="Morin E."/>
            <person name="Murat C."/>
            <person name="Sun H."/>
            <person name="Tunlid A."/>
            <person name="Henrissat B."/>
            <person name="Grigoriev I.V."/>
            <person name="Hibbett D.S."/>
            <person name="Martin F."/>
            <person name="Nordberg H.P."/>
            <person name="Cantor M.N."/>
            <person name="Hua S.X."/>
        </authorList>
    </citation>
    <scope>NUCLEOTIDE SEQUENCE [LARGE SCALE GENOMIC DNA]</scope>
    <source>
        <strain evidence="8 9">Zn</strain>
    </source>
</reference>
<dbReference type="InterPro" id="IPR044862">
    <property type="entry name" value="Pro_4_hyd_alph_FE2OG_OXY"/>
</dbReference>
<dbReference type="AlphaFoldDB" id="A0A0C3D1L7"/>
<evidence type="ECO:0000256" key="5">
    <source>
        <dbReference type="ARBA" id="ARBA00023004"/>
    </source>
</evidence>
<dbReference type="PANTHER" id="PTHR10869">
    <property type="entry name" value="PROLYL 4-HYDROXYLASE ALPHA SUBUNIT"/>
    <property type="match status" value="1"/>
</dbReference>
<evidence type="ECO:0000259" key="7">
    <source>
        <dbReference type="PROSITE" id="PS51471"/>
    </source>
</evidence>
<keyword evidence="6" id="KW-0732">Signal</keyword>
<dbReference type="GO" id="GO:0004656">
    <property type="term" value="F:procollagen-proline 4-dioxygenase activity"/>
    <property type="evidence" value="ECO:0007669"/>
    <property type="project" value="TreeGrafter"/>
</dbReference>
<dbReference type="InterPro" id="IPR005123">
    <property type="entry name" value="Oxoglu/Fe-dep_dioxygenase_dom"/>
</dbReference>
<dbReference type="InterPro" id="IPR045054">
    <property type="entry name" value="P4HA-like"/>
</dbReference>
<dbReference type="GO" id="GO:0005506">
    <property type="term" value="F:iron ion binding"/>
    <property type="evidence" value="ECO:0007669"/>
    <property type="project" value="InterPro"/>
</dbReference>
<dbReference type="GO" id="GO:0005783">
    <property type="term" value="C:endoplasmic reticulum"/>
    <property type="evidence" value="ECO:0007669"/>
    <property type="project" value="TreeGrafter"/>
</dbReference>
<evidence type="ECO:0000256" key="4">
    <source>
        <dbReference type="ARBA" id="ARBA00023002"/>
    </source>
</evidence>
<dbReference type="EMBL" id="KN832872">
    <property type="protein sequence ID" value="KIN05109.1"/>
    <property type="molecule type" value="Genomic_DNA"/>
</dbReference>
<dbReference type="Pfam" id="PF13640">
    <property type="entry name" value="2OG-FeII_Oxy_3"/>
    <property type="match status" value="1"/>
</dbReference>
<evidence type="ECO:0000313" key="8">
    <source>
        <dbReference type="EMBL" id="KIN05109.1"/>
    </source>
</evidence>
<gene>
    <name evidence="8" type="ORF">OIDMADRAFT_50932</name>
</gene>
<comment type="cofactor">
    <cofactor evidence="1">
        <name>L-ascorbate</name>
        <dbReference type="ChEBI" id="CHEBI:38290"/>
    </cofactor>
</comment>
<dbReference type="PROSITE" id="PS51471">
    <property type="entry name" value="FE2OG_OXY"/>
    <property type="match status" value="1"/>
</dbReference>
<evidence type="ECO:0000256" key="6">
    <source>
        <dbReference type="SAM" id="SignalP"/>
    </source>
</evidence>